<protein>
    <submittedName>
        <fullName evidence="3">DUF3616 domain-containing protein</fullName>
    </submittedName>
</protein>
<keyword evidence="4" id="KW-1185">Reference proteome</keyword>
<name>A0A6I3KD43_9HYPH</name>
<organism evidence="3 4">
    <name type="scientific">Hyphomicrobium album</name>
    <dbReference type="NCBI Taxonomy" id="2665159"/>
    <lineage>
        <taxon>Bacteria</taxon>
        <taxon>Pseudomonadati</taxon>
        <taxon>Pseudomonadota</taxon>
        <taxon>Alphaproteobacteria</taxon>
        <taxon>Hyphomicrobiales</taxon>
        <taxon>Hyphomicrobiaceae</taxon>
        <taxon>Hyphomicrobium</taxon>
    </lineage>
</organism>
<feature type="domain" description="DUF3616" evidence="2">
    <location>
        <begin position="43"/>
        <end position="154"/>
    </location>
</feature>
<reference evidence="3 4" key="1">
    <citation type="submission" date="2019-11" db="EMBL/GenBank/DDBJ databases">
        <title>Identification of a novel strain.</title>
        <authorList>
            <person name="Xu Q."/>
            <person name="Wang G."/>
        </authorList>
    </citation>
    <scope>NUCLEOTIDE SEQUENCE [LARGE SCALE GENOMIC DNA]</scope>
    <source>
        <strain evidence="4">xq</strain>
    </source>
</reference>
<dbReference type="Proteomes" id="UP000440694">
    <property type="component" value="Unassembled WGS sequence"/>
</dbReference>
<gene>
    <name evidence="3" type="ORF">GIW81_00100</name>
</gene>
<feature type="domain" description="DUF3616" evidence="2">
    <location>
        <begin position="167"/>
        <end position="336"/>
    </location>
</feature>
<dbReference type="Pfam" id="PF12275">
    <property type="entry name" value="DUF3616"/>
    <property type="match status" value="2"/>
</dbReference>
<comment type="caution">
    <text evidence="3">The sequence shown here is derived from an EMBL/GenBank/DDBJ whole genome shotgun (WGS) entry which is preliminary data.</text>
</comment>
<evidence type="ECO:0000313" key="3">
    <source>
        <dbReference type="EMBL" id="MTD92734.1"/>
    </source>
</evidence>
<sequence>MRLYLACLLLLTQTATASDWQCASGGTVELDAGKDDDDRAEASGVVVDPDEERLYIVSNEALKHDGRWYAIQEFRRERENRYRITRDLELFEAGKENCPQSDFEALTRNGDDFFAVTSHSVDRAKQRKNESPKENEHRLTRANIRTCDTRSQLIKFTIGSGDRVEIKQRTSLRDFIDANAVLSPFVGLPNKENGVDIEGLAATDDALFVGFRGPVLRENFVPVLRLSKDLDRENVMNAKVLFVTLDGRGIRDLAPADNGLYVLAGPNGDEEQSFRIYAWNTRTQVAGNGEEAGSAERLCDLGYHPKNKLLSKPEGLTLLSRNGDELRFLVVFDGKKRPTAEIWDVRRTDK</sequence>
<dbReference type="EMBL" id="WMBQ01000001">
    <property type="protein sequence ID" value="MTD92734.1"/>
    <property type="molecule type" value="Genomic_DNA"/>
</dbReference>
<evidence type="ECO:0000256" key="1">
    <source>
        <dbReference type="SAM" id="SignalP"/>
    </source>
</evidence>
<feature type="signal peptide" evidence="1">
    <location>
        <begin position="1"/>
        <end position="17"/>
    </location>
</feature>
<evidence type="ECO:0000259" key="2">
    <source>
        <dbReference type="Pfam" id="PF12275"/>
    </source>
</evidence>
<evidence type="ECO:0000313" key="4">
    <source>
        <dbReference type="Proteomes" id="UP000440694"/>
    </source>
</evidence>
<dbReference type="AlphaFoldDB" id="A0A6I3KD43"/>
<proteinExistence type="predicted"/>
<keyword evidence="1" id="KW-0732">Signal</keyword>
<dbReference type="RefSeq" id="WP_154737328.1">
    <property type="nucleotide sequence ID" value="NZ_WMBQ01000001.1"/>
</dbReference>
<feature type="chain" id="PRO_5026210119" evidence="1">
    <location>
        <begin position="18"/>
        <end position="350"/>
    </location>
</feature>
<dbReference type="InterPro" id="IPR022060">
    <property type="entry name" value="DUF3616"/>
</dbReference>
<accession>A0A6I3KD43</accession>